<dbReference type="Proteomes" id="UP000198824">
    <property type="component" value="Unassembled WGS sequence"/>
</dbReference>
<evidence type="ECO:0000313" key="2">
    <source>
        <dbReference type="Proteomes" id="UP000198824"/>
    </source>
</evidence>
<evidence type="ECO:0000313" key="1">
    <source>
        <dbReference type="EMBL" id="SFR97719.1"/>
    </source>
</evidence>
<dbReference type="AlphaFoldDB" id="A0A1I6L2M9"/>
<keyword evidence="2" id="KW-1185">Reference proteome</keyword>
<accession>A0A1I6L2M9</accession>
<protein>
    <submittedName>
        <fullName evidence="1">Uncharacterized protein</fullName>
    </submittedName>
</protein>
<gene>
    <name evidence="1" type="ORF">SAMN05192580_2198</name>
</gene>
<proteinExistence type="predicted"/>
<name>A0A1I6L2M9_9SPHN</name>
<organism evidence="1 2">
    <name type="scientific">Sphingomonas jatrophae</name>
    <dbReference type="NCBI Taxonomy" id="1166337"/>
    <lineage>
        <taxon>Bacteria</taxon>
        <taxon>Pseudomonadati</taxon>
        <taxon>Pseudomonadota</taxon>
        <taxon>Alphaproteobacteria</taxon>
        <taxon>Sphingomonadales</taxon>
        <taxon>Sphingomonadaceae</taxon>
        <taxon>Sphingomonas</taxon>
    </lineage>
</organism>
<dbReference type="STRING" id="1166337.SAMN05192580_2198"/>
<sequence length="96" mass="10616">MEWPNTSSRAAWDKALAEYQRLRGIADATADDDSVDRAVDAYHDAMDVLLVETRAPDAAAACLKIDLLRSRFDGFTTPDEHWNALKADLHSLIGEA</sequence>
<dbReference type="RefSeq" id="WP_093314508.1">
    <property type="nucleotide sequence ID" value="NZ_FOZG01000002.1"/>
</dbReference>
<dbReference type="EMBL" id="FOZG01000002">
    <property type="protein sequence ID" value="SFR97719.1"/>
    <property type="molecule type" value="Genomic_DNA"/>
</dbReference>
<reference evidence="1 2" key="1">
    <citation type="submission" date="2016-10" db="EMBL/GenBank/DDBJ databases">
        <authorList>
            <person name="de Groot N.N."/>
        </authorList>
    </citation>
    <scope>NUCLEOTIDE SEQUENCE [LARGE SCALE GENOMIC DNA]</scope>
    <source>
        <strain evidence="1 2">S5-249</strain>
    </source>
</reference>